<keyword evidence="3" id="KW-1185">Reference proteome</keyword>
<feature type="signal peptide" evidence="1">
    <location>
        <begin position="1"/>
        <end position="38"/>
    </location>
</feature>
<keyword evidence="2" id="KW-0614">Plasmid</keyword>
<keyword evidence="1" id="KW-0732">Signal</keyword>
<dbReference type="KEGG" id="ppru:FDP22_22100"/>
<gene>
    <name evidence="2" type="ORF">FDP22_22100</name>
</gene>
<evidence type="ECO:0000256" key="1">
    <source>
        <dbReference type="SAM" id="SignalP"/>
    </source>
</evidence>
<protein>
    <recommendedName>
        <fullName evidence="4">DUF2946 domain-containing protein</fullName>
    </recommendedName>
</protein>
<dbReference type="EMBL" id="CP040821">
    <property type="protein sequence ID" value="QDL94570.1"/>
    <property type="molecule type" value="Genomic_DNA"/>
</dbReference>
<evidence type="ECO:0000313" key="2">
    <source>
        <dbReference type="EMBL" id="QDL94570.1"/>
    </source>
</evidence>
<dbReference type="Proteomes" id="UP000305888">
    <property type="component" value="Plasmid pD4M1C"/>
</dbReference>
<dbReference type="RefSeq" id="WP_138577054.1">
    <property type="nucleotide sequence ID" value="NZ_CP040821.1"/>
</dbReference>
<feature type="chain" id="PRO_5023123473" description="DUF2946 domain-containing protein" evidence="1">
    <location>
        <begin position="39"/>
        <end position="122"/>
    </location>
</feature>
<evidence type="ECO:0000313" key="3">
    <source>
        <dbReference type="Proteomes" id="UP000305888"/>
    </source>
</evidence>
<sequence length="122" mass="11790">MRHTSPKAAAARLAVLAAVIYAIAVHALLAGAAQAAMAAAAPGVLCLSADEGAPLPAGAGGSCCDTLCKSVCANGAADLPAPGGLARPVVQARPVAGALPERVLPGRRDTCLPRPRGPPAAA</sequence>
<evidence type="ECO:0008006" key="4">
    <source>
        <dbReference type="Google" id="ProtNLM"/>
    </source>
</evidence>
<name>A0A5B8G3N5_9RHOB</name>
<organism evidence="2 3">
    <name type="scientific">Paroceanicella profunda</name>
    <dbReference type="NCBI Taxonomy" id="2579971"/>
    <lineage>
        <taxon>Bacteria</taxon>
        <taxon>Pseudomonadati</taxon>
        <taxon>Pseudomonadota</taxon>
        <taxon>Alphaproteobacteria</taxon>
        <taxon>Rhodobacterales</taxon>
        <taxon>Paracoccaceae</taxon>
        <taxon>Paroceanicella</taxon>
    </lineage>
</organism>
<accession>A0A5B8G3N5</accession>
<dbReference type="AlphaFoldDB" id="A0A5B8G3N5"/>
<geneLocation type="plasmid" evidence="3">
    <name>pd4m1c</name>
</geneLocation>
<proteinExistence type="predicted"/>
<reference evidence="2 3" key="1">
    <citation type="submission" date="2019-06" db="EMBL/GenBank/DDBJ databases">
        <title>Genome sequence of Rhodobacteraceae bacterium D4M1.</title>
        <authorList>
            <person name="Cao J."/>
        </authorList>
    </citation>
    <scope>NUCLEOTIDE SEQUENCE [LARGE SCALE GENOMIC DNA]</scope>
    <source>
        <strain evidence="2 3">D4M1</strain>
        <plasmid evidence="3">pd4m1c</plasmid>
    </source>
</reference>